<evidence type="ECO:0000256" key="5">
    <source>
        <dbReference type="ARBA" id="ARBA00022723"/>
    </source>
</evidence>
<dbReference type="InterPro" id="IPR045089">
    <property type="entry name" value="PGGT1B-like"/>
</dbReference>
<organism evidence="9 10">
    <name type="scientific">Paragonimus westermani</name>
    <dbReference type="NCBI Taxonomy" id="34504"/>
    <lineage>
        <taxon>Eukaryota</taxon>
        <taxon>Metazoa</taxon>
        <taxon>Spiralia</taxon>
        <taxon>Lophotrochozoa</taxon>
        <taxon>Platyhelminthes</taxon>
        <taxon>Trematoda</taxon>
        <taxon>Digenea</taxon>
        <taxon>Plagiorchiida</taxon>
        <taxon>Troglotremata</taxon>
        <taxon>Troglotrematidae</taxon>
        <taxon>Paragonimus</taxon>
    </lineage>
</organism>
<dbReference type="GO" id="GO:0005953">
    <property type="term" value="C:CAAX-protein geranylgeranyltransferase complex"/>
    <property type="evidence" value="ECO:0007669"/>
    <property type="project" value="TreeGrafter"/>
</dbReference>
<keyword evidence="7" id="KW-0862">Zinc</keyword>
<dbReference type="AlphaFoldDB" id="A0A5J4N951"/>
<dbReference type="Proteomes" id="UP000324629">
    <property type="component" value="Unassembled WGS sequence"/>
</dbReference>
<protein>
    <submittedName>
        <fullName evidence="9">Geranylgeranyl transferase type-1 subunit beta</fullName>
    </submittedName>
</protein>
<keyword evidence="10" id="KW-1185">Reference proteome</keyword>
<sequence length="326" mass="35874">MKSMELDALTNQLVTLWRPIAALSLCDHSHVTMVYAALCILVTLGDDLSRVDRLSVLTGIAALQCSDEPGLFSAGLVCPERDIRFVFSAVASCYILNGLDILDTEAVVEFIGKCLTYEGGFACLPHLETHAGATYCALASLTLLNRLHSFLPVGSRPRDRLIRWLSSLQSEGFHGRLHKSDDTCYTFWVCASLQLLGCKHVNDSGIVQFIARSWDTFSGGIKKFPDLLCHSDPLHTHLALSGLSCLKAVAESRCRTSPPNSIACAIPCSGNQQFSDNHTDVCDQFSCLYSEHLGSVQPELNISRRAYVYLQAVRERWQRFKGGSIA</sequence>
<evidence type="ECO:0000256" key="2">
    <source>
        <dbReference type="ARBA" id="ARBA00010497"/>
    </source>
</evidence>
<evidence type="ECO:0000256" key="3">
    <source>
        <dbReference type="ARBA" id="ARBA00022602"/>
    </source>
</evidence>
<dbReference type="PANTHER" id="PTHR11774:SF4">
    <property type="entry name" value="GERANYLGERANYL TRANSFERASE TYPE-1 SUBUNIT BETA"/>
    <property type="match status" value="1"/>
</dbReference>
<comment type="caution">
    <text evidence="9">The sequence shown here is derived from an EMBL/GenBank/DDBJ whole genome shotgun (WGS) entry which is preliminary data.</text>
</comment>
<evidence type="ECO:0000313" key="9">
    <source>
        <dbReference type="EMBL" id="KAA3672013.1"/>
    </source>
</evidence>
<dbReference type="GO" id="GO:0046872">
    <property type="term" value="F:metal ion binding"/>
    <property type="evidence" value="ECO:0007669"/>
    <property type="project" value="UniProtKB-KW"/>
</dbReference>
<keyword evidence="3" id="KW-0637">Prenyltransferase</keyword>
<dbReference type="Pfam" id="PF00432">
    <property type="entry name" value="Prenyltrans"/>
    <property type="match status" value="1"/>
</dbReference>
<reference evidence="9 10" key="1">
    <citation type="journal article" date="2019" name="Gigascience">
        <title>Whole-genome sequence of the oriental lung fluke Paragonimus westermani.</title>
        <authorList>
            <person name="Oey H."/>
            <person name="Zakrzewski M."/>
            <person name="Narain K."/>
            <person name="Devi K.R."/>
            <person name="Agatsuma T."/>
            <person name="Nawaratna S."/>
            <person name="Gobert G.N."/>
            <person name="Jones M.K."/>
            <person name="Ragan M.A."/>
            <person name="McManus D.P."/>
            <person name="Krause L."/>
        </authorList>
    </citation>
    <scope>NUCLEOTIDE SEQUENCE [LARGE SCALE GENOMIC DNA]</scope>
    <source>
        <strain evidence="9 10">IND2009</strain>
    </source>
</reference>
<dbReference type="InterPro" id="IPR008930">
    <property type="entry name" value="Terpenoid_cyclase/PrenylTrfase"/>
</dbReference>
<dbReference type="EMBL" id="QNGE01005486">
    <property type="protein sequence ID" value="KAA3672013.1"/>
    <property type="molecule type" value="Genomic_DNA"/>
</dbReference>
<keyword evidence="4 9" id="KW-0808">Transferase</keyword>
<accession>A0A5J4N951</accession>
<dbReference type="CDD" id="cd02890">
    <property type="entry name" value="PTase"/>
    <property type="match status" value="1"/>
</dbReference>
<proteinExistence type="inferred from homology"/>
<evidence type="ECO:0000256" key="4">
    <source>
        <dbReference type="ARBA" id="ARBA00022679"/>
    </source>
</evidence>
<dbReference type="InterPro" id="IPR001330">
    <property type="entry name" value="Prenyltrans"/>
</dbReference>
<evidence type="ECO:0000256" key="1">
    <source>
        <dbReference type="ARBA" id="ARBA00001947"/>
    </source>
</evidence>
<dbReference type="GO" id="GO:0004662">
    <property type="term" value="F:CAAX-protein geranylgeranyltransferase activity"/>
    <property type="evidence" value="ECO:0007669"/>
    <property type="project" value="TreeGrafter"/>
</dbReference>
<evidence type="ECO:0000256" key="7">
    <source>
        <dbReference type="ARBA" id="ARBA00022833"/>
    </source>
</evidence>
<dbReference type="SUPFAM" id="SSF48239">
    <property type="entry name" value="Terpenoid cyclases/Protein prenyltransferases"/>
    <property type="match status" value="1"/>
</dbReference>
<feature type="domain" description="Prenyltransferase alpha-alpha toroid" evidence="8">
    <location>
        <begin position="26"/>
        <end position="260"/>
    </location>
</feature>
<comment type="cofactor">
    <cofactor evidence="1">
        <name>Zn(2+)</name>
        <dbReference type="ChEBI" id="CHEBI:29105"/>
    </cofactor>
</comment>
<keyword evidence="6" id="KW-0677">Repeat</keyword>
<keyword evidence="5" id="KW-0479">Metal-binding</keyword>
<dbReference type="PANTHER" id="PTHR11774">
    <property type="entry name" value="GERANYLGERANYL TRANSFERASE TYPE BETA SUBUNIT"/>
    <property type="match status" value="1"/>
</dbReference>
<evidence type="ECO:0000256" key="6">
    <source>
        <dbReference type="ARBA" id="ARBA00022737"/>
    </source>
</evidence>
<evidence type="ECO:0000259" key="8">
    <source>
        <dbReference type="Pfam" id="PF00432"/>
    </source>
</evidence>
<dbReference type="Gene3D" id="1.50.10.20">
    <property type="match status" value="1"/>
</dbReference>
<gene>
    <name evidence="9" type="ORF">DEA37_0010327</name>
</gene>
<comment type="similarity">
    <text evidence="2">Belongs to the protein prenyltransferase subunit beta family.</text>
</comment>
<name>A0A5J4N951_9TREM</name>
<evidence type="ECO:0000313" key="10">
    <source>
        <dbReference type="Proteomes" id="UP000324629"/>
    </source>
</evidence>